<protein>
    <submittedName>
        <fullName evidence="1">Uncharacterized protein</fullName>
    </submittedName>
</protein>
<sequence length="207" mass="22319">MYSNENPAFDQNSLQYLNVKGFCVASLLCHFEFLYLITQGSLTKSYPLFYYVLRTVSISILCGDKCSIVIPGITSSRKSSSLDSSAFLCVGDIDLQLCLGYQFLSVVQGSSGIREVCCCGCAGIGGINILRTLLIDVVLCHGLSTLSFAYLCLRWVQRWTKMDLVVGQLGTELVTSGIALVARSIGRGIMVVIIPISISGGAGCKNE</sequence>
<comment type="caution">
    <text evidence="1">The sequence shown here is derived from an EMBL/GenBank/DDBJ whole genome shotgun (WGS) entry which is preliminary data.</text>
</comment>
<dbReference type="AlphaFoldDB" id="A0A5J4TPI2"/>
<evidence type="ECO:0000313" key="2">
    <source>
        <dbReference type="Proteomes" id="UP000324800"/>
    </source>
</evidence>
<accession>A0A5J4TPI2</accession>
<name>A0A5J4TPI2_9EUKA</name>
<proteinExistence type="predicted"/>
<evidence type="ECO:0000313" key="1">
    <source>
        <dbReference type="EMBL" id="KAA6359812.1"/>
    </source>
</evidence>
<organism evidence="1 2">
    <name type="scientific">Streblomastix strix</name>
    <dbReference type="NCBI Taxonomy" id="222440"/>
    <lineage>
        <taxon>Eukaryota</taxon>
        <taxon>Metamonada</taxon>
        <taxon>Preaxostyla</taxon>
        <taxon>Oxymonadida</taxon>
        <taxon>Streblomastigidae</taxon>
        <taxon>Streblomastix</taxon>
    </lineage>
</organism>
<gene>
    <name evidence="1" type="ORF">EZS28_044662</name>
</gene>
<reference evidence="1 2" key="1">
    <citation type="submission" date="2019-03" db="EMBL/GenBank/DDBJ databases">
        <title>Single cell metagenomics reveals metabolic interactions within the superorganism composed of flagellate Streblomastix strix and complex community of Bacteroidetes bacteria on its surface.</title>
        <authorList>
            <person name="Treitli S.C."/>
            <person name="Kolisko M."/>
            <person name="Husnik F."/>
            <person name="Keeling P."/>
            <person name="Hampl V."/>
        </authorList>
    </citation>
    <scope>NUCLEOTIDE SEQUENCE [LARGE SCALE GENOMIC DNA]</scope>
    <source>
        <strain evidence="1">ST1C</strain>
    </source>
</reference>
<dbReference type="Proteomes" id="UP000324800">
    <property type="component" value="Unassembled WGS sequence"/>
</dbReference>
<dbReference type="EMBL" id="SNRW01027845">
    <property type="protein sequence ID" value="KAA6359812.1"/>
    <property type="molecule type" value="Genomic_DNA"/>
</dbReference>